<sequence length="490" mass="54596">MGPPPRPKTSTQFRPFLSPTVGPTSTGQHITKWAAKIASSTHANMSSNSTPRCNHSSASVTCSQNAAKAGFKRPDTKQRLAATRSDKPSKIHDFKSIPADDPWTFPAPLLLPGDDLSEDPEYPPQSFQEWLDEEDRNPVSAKRKTVYVVTAPEIEDDVQFMRTWDNRLGDRHHVAQPSAEAILDYLQAFYHGLPVKSLPRLTPAFTAWDEEPKTKRKPRQPRQPKYIALKFGNECVRIRIRPSPDGIFGGQLNLDDLLDAAIAMLPKDAYALLLLVHQDLYEDEDDEFVCGRAYGASRVAVVSSARYNPALDEHQSVERLHAWPASHCENYIATCFTTSGPKVKRQKTSKPTKPIEIKDSSSISSSPLMAAMSIYRDLETTNRSPSALSTLWLGRMCRTAAHELGHCFGIDHCVYYACAMQGTASIREDARQPPFLCPVDLAKLTHATGATAAQRYKALLDFCDRPEYGECLFFAPFAEWIRGMLGTTLQ</sequence>
<keyword evidence="9" id="KW-1185">Reference proteome</keyword>
<dbReference type="GO" id="GO:0046872">
    <property type="term" value="F:metal ion binding"/>
    <property type="evidence" value="ECO:0007669"/>
    <property type="project" value="UniProtKB-KW"/>
</dbReference>
<keyword evidence="6" id="KW-0482">Metalloprotease</keyword>
<comment type="cofactor">
    <cofactor evidence="1">
        <name>Zn(2+)</name>
        <dbReference type="ChEBI" id="CHEBI:29105"/>
    </cofactor>
</comment>
<dbReference type="InterPro" id="IPR012962">
    <property type="entry name" value="Pept_M54_archaemetzincn"/>
</dbReference>
<feature type="compositionally biased region" description="Basic and acidic residues" evidence="7">
    <location>
        <begin position="72"/>
        <end position="95"/>
    </location>
</feature>
<dbReference type="Pfam" id="PF07998">
    <property type="entry name" value="Peptidase_M54"/>
    <property type="match status" value="1"/>
</dbReference>
<evidence type="ECO:0000313" key="9">
    <source>
        <dbReference type="Proteomes" id="UP000186955"/>
    </source>
</evidence>
<keyword evidence="3" id="KW-0479">Metal-binding</keyword>
<evidence type="ECO:0000256" key="4">
    <source>
        <dbReference type="ARBA" id="ARBA00022801"/>
    </source>
</evidence>
<evidence type="ECO:0000256" key="1">
    <source>
        <dbReference type="ARBA" id="ARBA00001947"/>
    </source>
</evidence>
<accession>A0A1Q5TBI4</accession>
<dbReference type="CDD" id="cd11375">
    <property type="entry name" value="Peptidase_M54"/>
    <property type="match status" value="1"/>
</dbReference>
<evidence type="ECO:0000256" key="6">
    <source>
        <dbReference type="ARBA" id="ARBA00023049"/>
    </source>
</evidence>
<reference evidence="8 9" key="1">
    <citation type="submission" date="2016-10" db="EMBL/GenBank/DDBJ databases">
        <title>Genome sequence of the ascomycete fungus Penicillium subrubescens.</title>
        <authorList>
            <person name="De Vries R.P."/>
            <person name="Peng M."/>
            <person name="Dilokpimol A."/>
            <person name="Hilden K."/>
            <person name="Makela M.R."/>
            <person name="Grigoriev I."/>
            <person name="Riley R."/>
            <person name="Granchi Z."/>
        </authorList>
    </citation>
    <scope>NUCLEOTIDE SEQUENCE [LARGE SCALE GENOMIC DNA]</scope>
    <source>
        <strain evidence="8 9">CBS 132785</strain>
    </source>
</reference>
<protein>
    <submittedName>
        <fullName evidence="8">Archaemetzincin-2</fullName>
    </submittedName>
</protein>
<evidence type="ECO:0000256" key="2">
    <source>
        <dbReference type="ARBA" id="ARBA00022670"/>
    </source>
</evidence>
<keyword evidence="2" id="KW-0645">Protease</keyword>
<dbReference type="AlphaFoldDB" id="A0A1Q5TBI4"/>
<proteinExistence type="predicted"/>
<keyword evidence="4" id="KW-0378">Hydrolase</keyword>
<dbReference type="GO" id="GO:0008237">
    <property type="term" value="F:metallopeptidase activity"/>
    <property type="evidence" value="ECO:0007669"/>
    <property type="project" value="UniProtKB-KW"/>
</dbReference>
<evidence type="ECO:0000256" key="5">
    <source>
        <dbReference type="ARBA" id="ARBA00022833"/>
    </source>
</evidence>
<dbReference type="PANTHER" id="PTHR15910:SF1">
    <property type="entry name" value="ARCHAEMETZINCIN-2"/>
    <property type="match status" value="1"/>
</dbReference>
<feature type="compositionally biased region" description="Polar residues" evidence="7">
    <location>
        <begin position="40"/>
        <end position="66"/>
    </location>
</feature>
<dbReference type="SUPFAM" id="SSF55486">
    <property type="entry name" value="Metalloproteases ('zincins'), catalytic domain"/>
    <property type="match status" value="1"/>
</dbReference>
<dbReference type="STRING" id="1316194.A0A1Q5TBI4"/>
<dbReference type="Gene3D" id="3.40.390.10">
    <property type="entry name" value="Collagenase (Catalytic Domain)"/>
    <property type="match status" value="1"/>
</dbReference>
<name>A0A1Q5TBI4_9EURO</name>
<evidence type="ECO:0000256" key="7">
    <source>
        <dbReference type="SAM" id="MobiDB-lite"/>
    </source>
</evidence>
<feature type="region of interest" description="Disordered" evidence="7">
    <location>
        <begin position="1"/>
        <end position="27"/>
    </location>
</feature>
<dbReference type="EMBL" id="MNBE01000695">
    <property type="protein sequence ID" value="OKO97561.1"/>
    <property type="molecule type" value="Genomic_DNA"/>
</dbReference>
<organism evidence="8 9">
    <name type="scientific">Penicillium subrubescens</name>
    <dbReference type="NCBI Taxonomy" id="1316194"/>
    <lineage>
        <taxon>Eukaryota</taxon>
        <taxon>Fungi</taxon>
        <taxon>Dikarya</taxon>
        <taxon>Ascomycota</taxon>
        <taxon>Pezizomycotina</taxon>
        <taxon>Eurotiomycetes</taxon>
        <taxon>Eurotiomycetidae</taxon>
        <taxon>Eurotiales</taxon>
        <taxon>Aspergillaceae</taxon>
        <taxon>Penicillium</taxon>
    </lineage>
</organism>
<evidence type="ECO:0000313" key="8">
    <source>
        <dbReference type="EMBL" id="OKO97561.1"/>
    </source>
</evidence>
<evidence type="ECO:0000256" key="3">
    <source>
        <dbReference type="ARBA" id="ARBA00022723"/>
    </source>
</evidence>
<dbReference type="GO" id="GO:0006508">
    <property type="term" value="P:proteolysis"/>
    <property type="evidence" value="ECO:0007669"/>
    <property type="project" value="UniProtKB-KW"/>
</dbReference>
<dbReference type="InterPro" id="IPR024079">
    <property type="entry name" value="MetalloPept_cat_dom_sf"/>
</dbReference>
<dbReference type="PANTHER" id="PTHR15910">
    <property type="entry name" value="ARCHAEMETZINCIN"/>
    <property type="match status" value="1"/>
</dbReference>
<gene>
    <name evidence="8" type="ORF">PENSUB_10355</name>
</gene>
<feature type="region of interest" description="Disordered" evidence="7">
    <location>
        <begin position="40"/>
        <end position="99"/>
    </location>
</feature>
<keyword evidence="5" id="KW-0862">Zinc</keyword>
<comment type="caution">
    <text evidence="8">The sequence shown here is derived from an EMBL/GenBank/DDBJ whole genome shotgun (WGS) entry which is preliminary data.</text>
</comment>
<dbReference type="Proteomes" id="UP000186955">
    <property type="component" value="Unassembled WGS sequence"/>
</dbReference>